<dbReference type="Pfam" id="PF02782">
    <property type="entry name" value="FGGY_C"/>
    <property type="match status" value="1"/>
</dbReference>
<evidence type="ECO:0000256" key="3">
    <source>
        <dbReference type="ARBA" id="ARBA00022741"/>
    </source>
</evidence>
<dbReference type="SUPFAM" id="SSF53067">
    <property type="entry name" value="Actin-like ATPase domain"/>
    <property type="match status" value="2"/>
</dbReference>
<dbReference type="PIRSF" id="PIRSF000538">
    <property type="entry name" value="GlpK"/>
    <property type="match status" value="1"/>
</dbReference>
<accession>A0ABY5JRH1</accession>
<protein>
    <recommendedName>
        <fullName evidence="6">ATP:glycerol 3-phosphotransferase</fullName>
    </recommendedName>
</protein>
<dbReference type="PROSITE" id="PS00445">
    <property type="entry name" value="FGGY_KINASES_2"/>
    <property type="match status" value="1"/>
</dbReference>
<keyword evidence="3" id="KW-0547">Nucleotide-binding</keyword>
<keyword evidence="5" id="KW-0067">ATP-binding</keyword>
<comment type="similarity">
    <text evidence="1 7">Belongs to the FGGY kinase family.</text>
</comment>
<keyword evidence="2 7" id="KW-0808">Transferase</keyword>
<dbReference type="Proteomes" id="UP001059773">
    <property type="component" value="Chromosome"/>
</dbReference>
<evidence type="ECO:0000259" key="8">
    <source>
        <dbReference type="Pfam" id="PF00370"/>
    </source>
</evidence>
<dbReference type="InterPro" id="IPR000577">
    <property type="entry name" value="Carb_kinase_FGGY"/>
</dbReference>
<reference evidence="10" key="1">
    <citation type="submission" date="2022-07" db="EMBL/GenBank/DDBJ databases">
        <title>FELIX.</title>
        <authorList>
            <person name="Wan K.H."/>
            <person name="Park S."/>
            <person name="Lawrence Q."/>
            <person name="Eichenberger J.P."/>
            <person name="Booth B.W."/>
            <person name="Piaggio A.J."/>
            <person name="Chandler J.C."/>
            <person name="Franklin A.B."/>
            <person name="Celniker S.E."/>
        </authorList>
    </citation>
    <scope>NUCLEOTIDE SEQUENCE</scope>
    <source>
        <strain evidence="10">QA-1986 374</strain>
    </source>
</reference>
<evidence type="ECO:0000313" key="11">
    <source>
        <dbReference type="Proteomes" id="UP001059773"/>
    </source>
</evidence>
<gene>
    <name evidence="10" type="primary">glpK</name>
    <name evidence="10" type="ORF">NP439_23190</name>
</gene>
<evidence type="ECO:0000256" key="4">
    <source>
        <dbReference type="ARBA" id="ARBA00022777"/>
    </source>
</evidence>
<evidence type="ECO:0000256" key="5">
    <source>
        <dbReference type="ARBA" id="ARBA00022840"/>
    </source>
</evidence>
<feature type="domain" description="Carbohydrate kinase FGGY N-terminal" evidence="8">
    <location>
        <begin position="5"/>
        <end position="252"/>
    </location>
</feature>
<evidence type="ECO:0000256" key="6">
    <source>
        <dbReference type="ARBA" id="ARBA00043149"/>
    </source>
</evidence>
<evidence type="ECO:0000256" key="2">
    <source>
        <dbReference type="ARBA" id="ARBA00022679"/>
    </source>
</evidence>
<dbReference type="NCBIfam" id="NF000756">
    <property type="entry name" value="PRK00047.1"/>
    <property type="match status" value="1"/>
</dbReference>
<sequence length="504" mass="57009">MTKKYILAIDQGTTGTKVLLVNEKTQIIDSAYRTHKQYYPEPSWIEHHPEEIWTALLEAVQEVMSKNNVQSTEIKSVGIANQGETCLAWQNDTGEPLYPAIVWSCLRTEDIVNEWEKEGAWKQQIYEKTGLHIDSYFSATKFKWLIDNVKDVNEQLEKGNATLATLDSWLINKMTGGKSYVTDASTASRTLLYNIHDEKWDKEILDYLNIKDAYLPEILNTIDDFGRTDPTVFCGIDAPIQVSLVDQPAALYGHLCLEKGEIKTTYGTGCFVYLNAGQSPTLNKDSSLLSSVTWKKDGESTFSLDGSIYSAGAAVEWGKNSLGFYESIDELQKWSMEWFEQEAFHSDVKFIPALSGIGTPYWNSDARGLFIGMNTKTNKKDMTKSILEGIAHRVADVIEELQKESGENVKFIKVDGKLTVNPYLMQFQANVLNIPVKVSQTVETTGLGVAYLAGERLGWWTPEELVNLNNTQETVYKPKITLEEKDQIRNEWKKIIATIDHLYN</sequence>
<dbReference type="PROSITE" id="PS00933">
    <property type="entry name" value="FGGY_KINASES_1"/>
    <property type="match status" value="1"/>
</dbReference>
<dbReference type="Gene3D" id="3.30.420.40">
    <property type="match status" value="2"/>
</dbReference>
<keyword evidence="11" id="KW-1185">Reference proteome</keyword>
<evidence type="ECO:0000256" key="1">
    <source>
        <dbReference type="ARBA" id="ARBA00009156"/>
    </source>
</evidence>
<dbReference type="InterPro" id="IPR018483">
    <property type="entry name" value="Carb_kinase_FGGY_CS"/>
</dbReference>
<dbReference type="EMBL" id="CP101914">
    <property type="protein sequence ID" value="UUI02900.1"/>
    <property type="molecule type" value="Genomic_DNA"/>
</dbReference>
<evidence type="ECO:0000256" key="7">
    <source>
        <dbReference type="RuleBase" id="RU003733"/>
    </source>
</evidence>
<dbReference type="PANTHER" id="PTHR10196">
    <property type="entry name" value="SUGAR KINASE"/>
    <property type="match status" value="1"/>
</dbReference>
<dbReference type="CDD" id="cd07769">
    <property type="entry name" value="ASKHA_NBD_FGGY_GK"/>
    <property type="match status" value="1"/>
</dbReference>
<dbReference type="InterPro" id="IPR043129">
    <property type="entry name" value="ATPase_NBD"/>
</dbReference>
<proteinExistence type="inferred from homology"/>
<dbReference type="Pfam" id="PF00370">
    <property type="entry name" value="FGGY_N"/>
    <property type="match status" value="1"/>
</dbReference>
<dbReference type="InterPro" id="IPR018485">
    <property type="entry name" value="FGGY_C"/>
</dbReference>
<dbReference type="InterPro" id="IPR018484">
    <property type="entry name" value="FGGY_N"/>
</dbReference>
<dbReference type="PANTHER" id="PTHR10196:SF69">
    <property type="entry name" value="GLYCEROL KINASE"/>
    <property type="match status" value="1"/>
</dbReference>
<organism evidence="10 11">
    <name type="scientific">Oceanobacillus jeddahense</name>
    <dbReference type="NCBI Taxonomy" id="1462527"/>
    <lineage>
        <taxon>Bacteria</taxon>
        <taxon>Bacillati</taxon>
        <taxon>Bacillota</taxon>
        <taxon>Bacilli</taxon>
        <taxon>Bacillales</taxon>
        <taxon>Bacillaceae</taxon>
        <taxon>Oceanobacillus</taxon>
    </lineage>
</organism>
<dbReference type="RefSeq" id="WP_040977949.1">
    <property type="nucleotide sequence ID" value="NZ_CABKTI010000001.1"/>
</dbReference>
<feature type="domain" description="Carbohydrate kinase FGGY C-terminal" evidence="9">
    <location>
        <begin position="264"/>
        <end position="454"/>
    </location>
</feature>
<name>A0ABY5JRH1_9BACI</name>
<keyword evidence="4 7" id="KW-0418">Kinase</keyword>
<evidence type="ECO:0000259" key="9">
    <source>
        <dbReference type="Pfam" id="PF02782"/>
    </source>
</evidence>
<dbReference type="GO" id="GO:0004370">
    <property type="term" value="F:glycerol kinase activity"/>
    <property type="evidence" value="ECO:0007669"/>
    <property type="project" value="UniProtKB-EC"/>
</dbReference>
<evidence type="ECO:0000313" key="10">
    <source>
        <dbReference type="EMBL" id="UUI02900.1"/>
    </source>
</evidence>